<dbReference type="RefSeq" id="WP_109725640.1">
    <property type="nucleotide sequence ID" value="NZ_QGDI01000002.1"/>
</dbReference>
<evidence type="ECO:0000313" key="3">
    <source>
        <dbReference type="EMBL" id="PWJ14782.1"/>
    </source>
</evidence>
<dbReference type="InterPro" id="IPR053139">
    <property type="entry name" value="Surface_bspA-like"/>
</dbReference>
<dbReference type="Proteomes" id="UP000245720">
    <property type="component" value="Unassembled WGS sequence"/>
</dbReference>
<dbReference type="InterPro" id="IPR032675">
    <property type="entry name" value="LRR_dom_sf"/>
</dbReference>
<dbReference type="Pfam" id="PF00404">
    <property type="entry name" value="Dockerin_1"/>
    <property type="match status" value="1"/>
</dbReference>
<reference evidence="3 4" key="1">
    <citation type="submission" date="2018-05" db="EMBL/GenBank/DDBJ databases">
        <title>The Hungate 1000. A catalogue of reference genomes from the rumen microbiome.</title>
        <authorList>
            <person name="Kelly W."/>
        </authorList>
    </citation>
    <scope>NUCLEOTIDE SEQUENCE [LARGE SCALE GENOMIC DNA]</scope>
    <source>
        <strain evidence="3 4">SAb67</strain>
    </source>
</reference>
<dbReference type="PANTHER" id="PTHR45661">
    <property type="entry name" value="SURFACE ANTIGEN"/>
    <property type="match status" value="1"/>
</dbReference>
<dbReference type="InterPro" id="IPR026906">
    <property type="entry name" value="LRR_5"/>
</dbReference>
<dbReference type="Gene3D" id="1.10.1330.10">
    <property type="entry name" value="Dockerin domain"/>
    <property type="match status" value="2"/>
</dbReference>
<proteinExistence type="predicted"/>
<dbReference type="PROSITE" id="PS51766">
    <property type="entry name" value="DOCKERIN"/>
    <property type="match status" value="1"/>
</dbReference>
<protein>
    <submittedName>
        <fullName evidence="3">Leucine rich repeat (LRR) protein</fullName>
    </submittedName>
</protein>
<dbReference type="InterPro" id="IPR002105">
    <property type="entry name" value="Dockerin_1_rpt"/>
</dbReference>
<accession>A0A315Y2Q7</accession>
<dbReference type="SUPFAM" id="SSF49464">
    <property type="entry name" value="Carboxypeptidase regulatory domain-like"/>
    <property type="match status" value="1"/>
</dbReference>
<evidence type="ECO:0000256" key="1">
    <source>
        <dbReference type="SAM" id="SignalP"/>
    </source>
</evidence>
<organism evidence="3 4">
    <name type="scientific">Ruminococcus flavefaciens</name>
    <dbReference type="NCBI Taxonomy" id="1265"/>
    <lineage>
        <taxon>Bacteria</taxon>
        <taxon>Bacillati</taxon>
        <taxon>Bacillota</taxon>
        <taxon>Clostridia</taxon>
        <taxon>Eubacteriales</taxon>
        <taxon>Oscillospiraceae</taxon>
        <taxon>Ruminococcus</taxon>
    </lineage>
</organism>
<dbReference type="InterPro" id="IPR016134">
    <property type="entry name" value="Dockerin_dom"/>
</dbReference>
<name>A0A315Y2Q7_RUMFL</name>
<evidence type="ECO:0000259" key="2">
    <source>
        <dbReference type="PROSITE" id="PS51766"/>
    </source>
</evidence>
<comment type="caution">
    <text evidence="3">The sequence shown here is derived from an EMBL/GenBank/DDBJ whole genome shotgun (WGS) entry which is preliminary data.</text>
</comment>
<dbReference type="SUPFAM" id="SSF52058">
    <property type="entry name" value="L domain-like"/>
    <property type="match status" value="2"/>
</dbReference>
<dbReference type="GO" id="GO:0004553">
    <property type="term" value="F:hydrolase activity, hydrolyzing O-glycosyl compounds"/>
    <property type="evidence" value="ECO:0007669"/>
    <property type="project" value="InterPro"/>
</dbReference>
<feature type="signal peptide" evidence="1">
    <location>
        <begin position="1"/>
        <end position="33"/>
    </location>
</feature>
<dbReference type="PANTHER" id="PTHR45661:SF3">
    <property type="entry name" value="IG-LIKE DOMAIN-CONTAINING PROTEIN"/>
    <property type="match status" value="1"/>
</dbReference>
<feature type="domain" description="Dockerin" evidence="2">
    <location>
        <begin position="1409"/>
        <end position="1482"/>
    </location>
</feature>
<feature type="chain" id="PRO_5016301139" evidence="1">
    <location>
        <begin position="34"/>
        <end position="1495"/>
    </location>
</feature>
<dbReference type="InterPro" id="IPR036439">
    <property type="entry name" value="Dockerin_dom_sf"/>
</dbReference>
<keyword evidence="1" id="KW-0732">Signal</keyword>
<dbReference type="SUPFAM" id="SSF63446">
    <property type="entry name" value="Type I dockerin domain"/>
    <property type="match status" value="1"/>
</dbReference>
<dbReference type="InterPro" id="IPR008969">
    <property type="entry name" value="CarboxyPept-like_regulatory"/>
</dbReference>
<sequence>MKQSFAGRFTSIMLSCVFSVTTLTAVMPPFVHAEEDYLYTEDGFAYVVNDEGTITIKGRDKSREDEYDKTKIVLPSKIDGKYVTEIDTNYFGHGTYSSNSEVTEIVLPDHIEKINNWAFNDYKALDTLIIPATLKEAVRPFTYCKINKVIIEDGMETIPQSLFSYTDYMGELVIPDSVTAIGDNAFDSITGLKEIHVPDSVKAIGYCAIANDPDLEVLDLPDTLDFIDTCAFFNNPKLTSVNIPDTWTFGEGKYGFFSRCGLKEISFGPNRTEIPPNICQYCESLETINWPDAPVKILSRAFEDCISLTDPKIPDSVEFIDSFAFTGCKGITNLDLPKNLKELCTDSFKGLTSLKYLYVPMQLPSKGNYDGVSSFWYSGIEKLEYADGITEINAITASGLPNLTEIIIPDSVTTIKSGAFSDDKSLAHIDLHEGITNIGWASTFSKCYSLKELHLPSSLKLEGYEFSSAPALETVYVPDGWTELPEKAFIGCEHLKKVVIPESVTKIKTLAFSRCYELETVDAPREEYELENGAFTYCNNLWDERFTIAKKGDLFITKSSPSNAAGDITNYTVYYSINPRFLDTFGTANLDVSVQPYKHLVIDESLPEGLTAGDVGFKVDLGSPTGVFRFSVRNPENETVKVKAEFSAKTYTPESYEWDTKQLTVTDTEFEPLTINAPDTVSIKDGKSSFSVFGYATIGEKVAVMVNGEEYTTVDSNKYTGKYSAQIECEPDGDIITVQAVCGSNKSDTVRINVDENVPVLVDFDVTHYTHGTDHWTEDMTDIFRTGYSPFVPYNPGRPFEFDVKLDNDDNVGTAYVFSETNDDISFVPLEKDSETGRWVGEGFFDTTLPGDLYIGQTPKSAKGVAVEKKNEDGSTSLEFNGKDLLNTTPENLDPVKELIDNSEIKVLENTQNRTAVKVKTPVPPVISDRFPDSENVKELEVNIIQDICDDLDFGDGAVSSDKAAEAPEDYGFTESGVELIDAEGEKHTIYIRTLTEDSDVRTLTENVKMEDGSSVYDFLKSGNTGDAQGVIILDKNTDSGKTSYLTEFFNESQDLQKDTAGGVVVSLFTEGLKDTVQGAAKGVTVLAGVAQNGIDLYGSYQGYSDTLEQIDYSKNEYVRKNSKELKAQAKAIYYSRVLVTAGAVTIGAAVTFASAIPCAVGIAVGAAIGFGSWLIGKLLDKAENNLKSKVYVTPKGEIKEGIDPSGYVYAAVPENRVEGAAATIYYKDESGKAVKWNAEDYDQVNPQITDSEGWFMWDVPEGLWQVKIEAEGYETYTTEWLPVLPVQTDVNIPLKSTSAAKIESIDAHTNGVNIKMSQFITDSTAVAENVYLTNSKGEPIPCKIRFSKSETNDTDFSDVITLISESGDISGAELHITKGLLSYSGVASKAESMKINDINDTPIVDTEPELLLGDVNDDGKINAIDASNVLSYYANISTNKDGGFNEAQKKAADVDKNNVIDAVDASQILSYYAYSSTTKDEILSLEEFLKQANK</sequence>
<dbReference type="Gene3D" id="3.80.10.10">
    <property type="entry name" value="Ribonuclease Inhibitor"/>
    <property type="match status" value="4"/>
</dbReference>
<dbReference type="CDD" id="cd14255">
    <property type="entry name" value="Dockerin_III"/>
    <property type="match status" value="1"/>
</dbReference>
<dbReference type="OrthoDB" id="1813813at2"/>
<evidence type="ECO:0000313" key="4">
    <source>
        <dbReference type="Proteomes" id="UP000245720"/>
    </source>
</evidence>
<dbReference type="EMBL" id="QGDI01000002">
    <property type="protein sequence ID" value="PWJ14782.1"/>
    <property type="molecule type" value="Genomic_DNA"/>
</dbReference>
<dbReference type="GO" id="GO:0000272">
    <property type="term" value="P:polysaccharide catabolic process"/>
    <property type="evidence" value="ECO:0007669"/>
    <property type="project" value="InterPro"/>
</dbReference>
<dbReference type="Pfam" id="PF13306">
    <property type="entry name" value="LRR_5"/>
    <property type="match status" value="2"/>
</dbReference>
<gene>
    <name evidence="3" type="ORF">IE37_00768</name>
</gene>